<comment type="similarity">
    <text evidence="6">Belongs to the DNA photolyase family.</text>
</comment>
<dbReference type="EMBL" id="BJXA01000011">
    <property type="protein sequence ID" value="GEM37714.1"/>
    <property type="molecule type" value="Genomic_DNA"/>
</dbReference>
<dbReference type="GO" id="GO:0071949">
    <property type="term" value="F:FAD binding"/>
    <property type="evidence" value="ECO:0007669"/>
    <property type="project" value="TreeGrafter"/>
</dbReference>
<comment type="caution">
    <text evidence="8">The sequence shown here is derived from an EMBL/GenBank/DDBJ whole genome shotgun (WGS) entry which is preliminary data.</text>
</comment>
<evidence type="ECO:0000256" key="4">
    <source>
        <dbReference type="PIRSR" id="PIRSR602081-1"/>
    </source>
</evidence>
<evidence type="ECO:0000256" key="6">
    <source>
        <dbReference type="RuleBase" id="RU004182"/>
    </source>
</evidence>
<evidence type="ECO:0000256" key="1">
    <source>
        <dbReference type="ARBA" id="ARBA00022630"/>
    </source>
</evidence>
<feature type="site" description="Electron transfer via tryptophanyl radical" evidence="5">
    <location>
        <position position="311"/>
    </location>
</feature>
<dbReference type="PROSITE" id="PS51645">
    <property type="entry name" value="PHR_CRY_ALPHA_BETA"/>
    <property type="match status" value="1"/>
</dbReference>
<dbReference type="InterPro" id="IPR005101">
    <property type="entry name" value="Cryptochr/Photolyase_FAD-bd"/>
</dbReference>
<dbReference type="InterPro" id="IPR036134">
    <property type="entry name" value="Crypto/Photolyase_FAD-like_sf"/>
</dbReference>
<name>A0A511MAL9_9NOCA</name>
<dbReference type="Pfam" id="PF00875">
    <property type="entry name" value="DNA_photolyase"/>
    <property type="match status" value="1"/>
</dbReference>
<evidence type="ECO:0000259" key="7">
    <source>
        <dbReference type="PROSITE" id="PS51645"/>
    </source>
</evidence>
<accession>A0A511MAL9</accession>
<dbReference type="GO" id="GO:0003677">
    <property type="term" value="F:DNA binding"/>
    <property type="evidence" value="ECO:0007669"/>
    <property type="project" value="TreeGrafter"/>
</dbReference>
<dbReference type="SUPFAM" id="SSF48173">
    <property type="entry name" value="Cryptochrome/photolyase FAD-binding domain"/>
    <property type="match status" value="1"/>
</dbReference>
<dbReference type="Gene3D" id="1.10.579.10">
    <property type="entry name" value="DNA Cyclobutane Dipyrimidine Photolyase, subunit A, domain 3"/>
    <property type="match status" value="1"/>
</dbReference>
<feature type="binding site" evidence="4">
    <location>
        <position position="279"/>
    </location>
    <ligand>
        <name>FAD</name>
        <dbReference type="ChEBI" id="CHEBI:57692"/>
    </ligand>
</feature>
<dbReference type="PANTHER" id="PTHR11455:SF9">
    <property type="entry name" value="CRYPTOCHROME CIRCADIAN CLOCK 5 ISOFORM X1"/>
    <property type="match status" value="1"/>
</dbReference>
<feature type="domain" description="Photolyase/cryptochrome alpha/beta" evidence="7">
    <location>
        <begin position="18"/>
        <end position="147"/>
    </location>
</feature>
<comment type="cofactor">
    <cofactor evidence="4">
        <name>FAD</name>
        <dbReference type="ChEBI" id="CHEBI:57692"/>
    </cofactor>
    <text evidence="4">Binds 1 FAD per subunit.</text>
</comment>
<gene>
    <name evidence="8" type="ORF">NN4_22330</name>
</gene>
<keyword evidence="1 4" id="KW-0285">Flavoprotein</keyword>
<feature type="site" description="Electron transfer via tryptophanyl radical" evidence="5">
    <location>
        <position position="387"/>
    </location>
</feature>
<dbReference type="GO" id="GO:0003904">
    <property type="term" value="F:deoxyribodipyrimidine photo-lyase activity"/>
    <property type="evidence" value="ECO:0007669"/>
    <property type="project" value="TreeGrafter"/>
</dbReference>
<dbReference type="InterPro" id="IPR002081">
    <property type="entry name" value="Cryptochrome/DNA_photolyase_1"/>
</dbReference>
<feature type="binding site" evidence="4">
    <location>
        <position position="236"/>
    </location>
    <ligand>
        <name>FAD</name>
        <dbReference type="ChEBI" id="CHEBI:57692"/>
    </ligand>
</feature>
<organism evidence="8 9">
    <name type="scientific">Nocardia ninae NBRC 108245</name>
    <dbReference type="NCBI Taxonomy" id="1210091"/>
    <lineage>
        <taxon>Bacteria</taxon>
        <taxon>Bacillati</taxon>
        <taxon>Actinomycetota</taxon>
        <taxon>Actinomycetes</taxon>
        <taxon>Mycobacteriales</taxon>
        <taxon>Nocardiaceae</taxon>
        <taxon>Nocardia</taxon>
    </lineage>
</organism>
<dbReference type="InterPro" id="IPR018394">
    <property type="entry name" value="DNA_photolyase_1_CS_C"/>
</dbReference>
<evidence type="ECO:0000313" key="8">
    <source>
        <dbReference type="EMBL" id="GEM37714.1"/>
    </source>
</evidence>
<keyword evidence="9" id="KW-1185">Reference proteome</keyword>
<protein>
    <submittedName>
        <fullName evidence="8">Deoxyribodipyrimidine photo-lyase</fullName>
    </submittedName>
</protein>
<dbReference type="AlphaFoldDB" id="A0A511MAL9"/>
<proteinExistence type="inferred from homology"/>
<dbReference type="GO" id="GO:0009416">
    <property type="term" value="P:response to light stimulus"/>
    <property type="evidence" value="ECO:0007669"/>
    <property type="project" value="TreeGrafter"/>
</dbReference>
<dbReference type="SUPFAM" id="SSF52425">
    <property type="entry name" value="Cryptochrome/photolyase, N-terminal domain"/>
    <property type="match status" value="1"/>
</dbReference>
<reference evidence="8 9" key="1">
    <citation type="submission" date="2019-07" db="EMBL/GenBank/DDBJ databases">
        <title>Whole genome shotgun sequence of Nocardia ninae NBRC 108245.</title>
        <authorList>
            <person name="Hosoyama A."/>
            <person name="Uohara A."/>
            <person name="Ohji S."/>
            <person name="Ichikawa N."/>
        </authorList>
    </citation>
    <scope>NUCLEOTIDE SEQUENCE [LARGE SCALE GENOMIC DNA]</scope>
    <source>
        <strain evidence="8 9">NBRC 108245</strain>
    </source>
</reference>
<keyword evidence="8" id="KW-0456">Lyase</keyword>
<evidence type="ECO:0000256" key="2">
    <source>
        <dbReference type="ARBA" id="ARBA00022827"/>
    </source>
</evidence>
<feature type="binding site" evidence="4">
    <location>
        <begin position="248"/>
        <end position="252"/>
    </location>
    <ligand>
        <name>FAD</name>
        <dbReference type="ChEBI" id="CHEBI:57692"/>
    </ligand>
</feature>
<dbReference type="Proteomes" id="UP000321424">
    <property type="component" value="Unassembled WGS sequence"/>
</dbReference>
<sequence>MWVPELLVPALSEEEQMTVTIAVFTRDLRVHDNPVLTAAHREGAAVVPLFVIDDAIAAGRFAAPNRARFLAAALGELDAELRAIGGRLVVRRGNVVDVVAEVAAQVHADSVHIAADVSGYSRRREQALRERLEERGCLLHSHAATITAADPEVLVPSTGRDHFAVFTPYFRRWSEAHQRKPFGKPRELTMPPVASDPLPEAEQLCAGPTSPQLAVGGETTGRKILRDWLSGPIAGYEDNNDDLAADATSHLSPYLHFGCVSPVELVHRVDMATPGGHAFARQLAWRDFHHQLLAARPDAAWSDYRPRSVTWRDDPQAVTAWQDGRTGYPVIDAAMRQLRAEGWMPGRARLITASFLAKSLRVDWRVGAAHFLHWLVDADLANNQLNWQWVAGTGTDTRPNRVLNPLRQAKRYDPDGDYARRWLPELAHIPGAAVHTPWRENVDPSVYPAPIIECVGM</sequence>
<dbReference type="Pfam" id="PF03441">
    <property type="entry name" value="FAD_binding_7"/>
    <property type="match status" value="1"/>
</dbReference>
<dbReference type="GO" id="GO:0006139">
    <property type="term" value="P:nucleobase-containing compound metabolic process"/>
    <property type="evidence" value="ECO:0007669"/>
    <property type="project" value="UniProtKB-ARBA"/>
</dbReference>
<keyword evidence="3 6" id="KW-0157">Chromophore</keyword>
<dbReference type="PRINTS" id="PR00147">
    <property type="entry name" value="DNAPHOTLYASE"/>
</dbReference>
<dbReference type="InterPro" id="IPR036155">
    <property type="entry name" value="Crypto/Photolyase_N_sf"/>
</dbReference>
<feature type="binding site" evidence="4">
    <location>
        <begin position="377"/>
        <end position="379"/>
    </location>
    <ligand>
        <name>FAD</name>
        <dbReference type="ChEBI" id="CHEBI:57692"/>
    </ligand>
</feature>
<dbReference type="PROSITE" id="PS00394">
    <property type="entry name" value="DNA_PHOTOLYASES_1_1"/>
    <property type="match status" value="1"/>
</dbReference>
<evidence type="ECO:0000313" key="9">
    <source>
        <dbReference type="Proteomes" id="UP000321424"/>
    </source>
</evidence>
<dbReference type="Gene3D" id="3.40.50.620">
    <property type="entry name" value="HUPs"/>
    <property type="match status" value="1"/>
</dbReference>
<dbReference type="Gene3D" id="1.25.40.80">
    <property type="match status" value="1"/>
</dbReference>
<dbReference type="InterPro" id="IPR014729">
    <property type="entry name" value="Rossmann-like_a/b/a_fold"/>
</dbReference>
<dbReference type="InterPro" id="IPR006050">
    <property type="entry name" value="DNA_photolyase_N"/>
</dbReference>
<dbReference type="GO" id="GO:0006950">
    <property type="term" value="P:response to stress"/>
    <property type="evidence" value="ECO:0007669"/>
    <property type="project" value="UniProtKB-ARBA"/>
</dbReference>
<keyword evidence="2 4" id="KW-0274">FAD</keyword>
<evidence type="ECO:0000256" key="5">
    <source>
        <dbReference type="PIRSR" id="PIRSR602081-2"/>
    </source>
</evidence>
<feature type="site" description="Electron transfer via tryptophanyl radical" evidence="5">
    <location>
        <position position="364"/>
    </location>
</feature>
<dbReference type="PANTHER" id="PTHR11455">
    <property type="entry name" value="CRYPTOCHROME"/>
    <property type="match status" value="1"/>
</dbReference>
<evidence type="ECO:0000256" key="3">
    <source>
        <dbReference type="ARBA" id="ARBA00022991"/>
    </source>
</evidence>